<dbReference type="Pfam" id="PF08327">
    <property type="entry name" value="AHSA1"/>
    <property type="match status" value="1"/>
</dbReference>
<evidence type="ECO:0000259" key="2">
    <source>
        <dbReference type="Pfam" id="PF08327"/>
    </source>
</evidence>
<dbReference type="Gene3D" id="3.30.530.20">
    <property type="match status" value="1"/>
</dbReference>
<gene>
    <name evidence="3" type="ORF">FHY64_13675</name>
</gene>
<keyword evidence="4" id="KW-1185">Reference proteome</keyword>
<dbReference type="AlphaFoldDB" id="A0A5C5GHK2"/>
<evidence type="ECO:0000313" key="3">
    <source>
        <dbReference type="EMBL" id="TNY34255.1"/>
    </source>
</evidence>
<evidence type="ECO:0000256" key="1">
    <source>
        <dbReference type="ARBA" id="ARBA00006817"/>
    </source>
</evidence>
<reference evidence="3 4" key="1">
    <citation type="submission" date="2019-06" db="EMBL/GenBank/DDBJ databases">
        <title>Genome of new Rhodobacteraceae sp. SM1903.</title>
        <authorList>
            <person name="Ren X."/>
        </authorList>
    </citation>
    <scope>NUCLEOTIDE SEQUENCE [LARGE SCALE GENOMIC DNA]</scope>
    <source>
        <strain evidence="3 4">SM1903</strain>
    </source>
</reference>
<dbReference type="SUPFAM" id="SSF55961">
    <property type="entry name" value="Bet v1-like"/>
    <property type="match status" value="1"/>
</dbReference>
<protein>
    <recommendedName>
        <fullName evidence="2">Activator of Hsp90 ATPase homologue 1/2-like C-terminal domain-containing protein</fullName>
    </recommendedName>
</protein>
<name>A0A5C5GHK2_9RHOB</name>
<feature type="domain" description="Activator of Hsp90 ATPase homologue 1/2-like C-terminal" evidence="2">
    <location>
        <begin position="34"/>
        <end position="165"/>
    </location>
</feature>
<sequence length="167" mass="18197">MQKGNDDRCREPCRLRIMSDLLTDTVTAERHLAATPARVFAAYSDPTERATWGAPSDGEAYIVEAEDFREGGTEIVRCGPAENPQVTVETFYHAIRQDALIVLTEVIRHDGTLLACNLTTIELSGTPDGTQIKIIAQVTSFVGASMIRNTENGHNGSLDSLAEYLDG</sequence>
<dbReference type="EMBL" id="VFFF01000001">
    <property type="protein sequence ID" value="TNY34255.1"/>
    <property type="molecule type" value="Genomic_DNA"/>
</dbReference>
<evidence type="ECO:0000313" key="4">
    <source>
        <dbReference type="Proteomes" id="UP000314011"/>
    </source>
</evidence>
<dbReference type="Proteomes" id="UP000314011">
    <property type="component" value="Unassembled WGS sequence"/>
</dbReference>
<comment type="caution">
    <text evidence="3">The sequence shown here is derived from an EMBL/GenBank/DDBJ whole genome shotgun (WGS) entry which is preliminary data.</text>
</comment>
<organism evidence="3 4">
    <name type="scientific">Pelagovum pacificum</name>
    <dbReference type="NCBI Taxonomy" id="2588711"/>
    <lineage>
        <taxon>Bacteria</taxon>
        <taxon>Pseudomonadati</taxon>
        <taxon>Pseudomonadota</taxon>
        <taxon>Alphaproteobacteria</taxon>
        <taxon>Rhodobacterales</taxon>
        <taxon>Paracoccaceae</taxon>
        <taxon>Pelagovum</taxon>
    </lineage>
</organism>
<dbReference type="OrthoDB" id="9805228at2"/>
<accession>A0A5C5GHK2</accession>
<dbReference type="InterPro" id="IPR013538">
    <property type="entry name" value="ASHA1/2-like_C"/>
</dbReference>
<comment type="similarity">
    <text evidence="1">Belongs to the AHA1 family.</text>
</comment>
<proteinExistence type="inferred from homology"/>
<dbReference type="InterPro" id="IPR023393">
    <property type="entry name" value="START-like_dom_sf"/>
</dbReference>